<keyword evidence="3" id="KW-1185">Reference proteome</keyword>
<sequence length="55" mass="6404">MEPFLVCLRDNLSFLNPRSTKHEARDHHPHAGLSSLRYHDRDLQNLSSMKSSDRS</sequence>
<evidence type="ECO:0000313" key="2">
    <source>
        <dbReference type="EMBL" id="KZT34378.1"/>
    </source>
</evidence>
<organism evidence="2 3">
    <name type="scientific">Sistotremastrum suecicum HHB10207 ss-3</name>
    <dbReference type="NCBI Taxonomy" id="1314776"/>
    <lineage>
        <taxon>Eukaryota</taxon>
        <taxon>Fungi</taxon>
        <taxon>Dikarya</taxon>
        <taxon>Basidiomycota</taxon>
        <taxon>Agaricomycotina</taxon>
        <taxon>Agaricomycetes</taxon>
        <taxon>Sistotremastrales</taxon>
        <taxon>Sistotremastraceae</taxon>
        <taxon>Sistotremastrum</taxon>
    </lineage>
</organism>
<feature type="compositionally biased region" description="Polar residues" evidence="1">
    <location>
        <begin position="44"/>
        <end position="55"/>
    </location>
</feature>
<accession>A0A165ZK11</accession>
<gene>
    <name evidence="2" type="ORF">SISSUDRAFT_1052872</name>
</gene>
<evidence type="ECO:0000256" key="1">
    <source>
        <dbReference type="SAM" id="MobiDB-lite"/>
    </source>
</evidence>
<dbReference type="AlphaFoldDB" id="A0A165ZK11"/>
<dbReference type="Proteomes" id="UP000076798">
    <property type="component" value="Unassembled WGS sequence"/>
</dbReference>
<proteinExistence type="predicted"/>
<reference evidence="2 3" key="1">
    <citation type="journal article" date="2016" name="Mol. Biol. Evol.">
        <title>Comparative Genomics of Early-Diverging Mushroom-Forming Fungi Provides Insights into the Origins of Lignocellulose Decay Capabilities.</title>
        <authorList>
            <person name="Nagy L.G."/>
            <person name="Riley R."/>
            <person name="Tritt A."/>
            <person name="Adam C."/>
            <person name="Daum C."/>
            <person name="Floudas D."/>
            <person name="Sun H."/>
            <person name="Yadav J.S."/>
            <person name="Pangilinan J."/>
            <person name="Larsson K.H."/>
            <person name="Matsuura K."/>
            <person name="Barry K."/>
            <person name="Labutti K."/>
            <person name="Kuo R."/>
            <person name="Ohm R.A."/>
            <person name="Bhattacharya S.S."/>
            <person name="Shirouzu T."/>
            <person name="Yoshinaga Y."/>
            <person name="Martin F.M."/>
            <person name="Grigoriev I.V."/>
            <person name="Hibbett D.S."/>
        </authorList>
    </citation>
    <scope>NUCLEOTIDE SEQUENCE [LARGE SCALE GENOMIC DNA]</scope>
    <source>
        <strain evidence="2 3">HHB10207 ss-3</strain>
    </source>
</reference>
<evidence type="ECO:0000313" key="3">
    <source>
        <dbReference type="Proteomes" id="UP000076798"/>
    </source>
</evidence>
<dbReference type="EMBL" id="KV428184">
    <property type="protein sequence ID" value="KZT34378.1"/>
    <property type="molecule type" value="Genomic_DNA"/>
</dbReference>
<protein>
    <submittedName>
        <fullName evidence="2">Uncharacterized protein</fullName>
    </submittedName>
</protein>
<feature type="region of interest" description="Disordered" evidence="1">
    <location>
        <begin position="19"/>
        <end position="55"/>
    </location>
</feature>
<name>A0A165ZK11_9AGAM</name>